<evidence type="ECO:0000256" key="4">
    <source>
        <dbReference type="ARBA" id="ARBA00038168"/>
    </source>
</evidence>
<evidence type="ECO:0000313" key="8">
    <source>
        <dbReference type="EMBL" id="CAL1152798.1"/>
    </source>
</evidence>
<keyword evidence="3 5" id="KW-0408">Iron</keyword>
<gene>
    <name evidence="7" type="ORF">C1SCF055_LOCUS25619</name>
</gene>
<evidence type="ECO:0000259" key="6">
    <source>
        <dbReference type="PROSITE" id="PS50255"/>
    </source>
</evidence>
<keyword evidence="2 5" id="KW-0479">Metal-binding</keyword>
<evidence type="ECO:0000313" key="7">
    <source>
        <dbReference type="EMBL" id="CAI3999423.1"/>
    </source>
</evidence>
<comment type="similarity">
    <text evidence="4 5">Belongs to the cytochrome b5 family.</text>
</comment>
<dbReference type="EMBL" id="CAMXCT030002626">
    <property type="protein sequence ID" value="CAL4786735.1"/>
    <property type="molecule type" value="Genomic_DNA"/>
</dbReference>
<protein>
    <submittedName>
        <fullName evidence="9">Acyl carrier protein</fullName>
    </submittedName>
</protein>
<dbReference type="SUPFAM" id="SSF55856">
    <property type="entry name" value="Cytochrome b5-like heme/steroid binding domain"/>
    <property type="match status" value="1"/>
</dbReference>
<accession>A0A9P1G473</accession>
<dbReference type="Proteomes" id="UP001152797">
    <property type="component" value="Unassembled WGS sequence"/>
</dbReference>
<dbReference type="PRINTS" id="PR00363">
    <property type="entry name" value="CYTOCHROMEB5"/>
</dbReference>
<dbReference type="PROSITE" id="PS00191">
    <property type="entry name" value="CYTOCHROME_B5_1"/>
    <property type="match status" value="1"/>
</dbReference>
<dbReference type="PROSITE" id="PS50255">
    <property type="entry name" value="CYTOCHROME_B5_2"/>
    <property type="match status" value="1"/>
</dbReference>
<name>A0A9P1G473_9DINO</name>
<evidence type="ECO:0000256" key="3">
    <source>
        <dbReference type="ARBA" id="ARBA00023004"/>
    </source>
</evidence>
<dbReference type="GO" id="GO:0046872">
    <property type="term" value="F:metal ion binding"/>
    <property type="evidence" value="ECO:0007669"/>
    <property type="project" value="UniProtKB-UniRule"/>
</dbReference>
<evidence type="ECO:0000313" key="10">
    <source>
        <dbReference type="Proteomes" id="UP001152797"/>
    </source>
</evidence>
<dbReference type="Gene3D" id="3.10.120.10">
    <property type="entry name" value="Cytochrome b5-like heme/steroid binding domain"/>
    <property type="match status" value="1"/>
</dbReference>
<dbReference type="PANTHER" id="PTHR19359">
    <property type="entry name" value="CYTOCHROME B5"/>
    <property type="match status" value="1"/>
</dbReference>
<evidence type="ECO:0000256" key="5">
    <source>
        <dbReference type="RuleBase" id="RU362121"/>
    </source>
</evidence>
<dbReference type="SMART" id="SM01117">
    <property type="entry name" value="Cyt-b5"/>
    <property type="match status" value="1"/>
</dbReference>
<dbReference type="EMBL" id="CAMXCT010002626">
    <property type="protein sequence ID" value="CAI3999423.1"/>
    <property type="molecule type" value="Genomic_DNA"/>
</dbReference>
<organism evidence="7">
    <name type="scientific">Cladocopium goreaui</name>
    <dbReference type="NCBI Taxonomy" id="2562237"/>
    <lineage>
        <taxon>Eukaryota</taxon>
        <taxon>Sar</taxon>
        <taxon>Alveolata</taxon>
        <taxon>Dinophyceae</taxon>
        <taxon>Suessiales</taxon>
        <taxon>Symbiodiniaceae</taxon>
        <taxon>Cladocopium</taxon>
    </lineage>
</organism>
<reference evidence="7" key="1">
    <citation type="submission" date="2022-10" db="EMBL/GenBank/DDBJ databases">
        <authorList>
            <person name="Chen Y."/>
            <person name="Dougan E. K."/>
            <person name="Chan C."/>
            <person name="Rhodes N."/>
            <person name="Thang M."/>
        </authorList>
    </citation>
    <scope>NUCLEOTIDE SEQUENCE</scope>
</reference>
<dbReference type="OrthoDB" id="260091at2759"/>
<evidence type="ECO:0000256" key="2">
    <source>
        <dbReference type="ARBA" id="ARBA00022723"/>
    </source>
</evidence>
<dbReference type="AlphaFoldDB" id="A0A9P1G473"/>
<feature type="domain" description="Cytochrome b5 heme-binding" evidence="6">
    <location>
        <begin position="77"/>
        <end position="154"/>
    </location>
</feature>
<dbReference type="InterPro" id="IPR036400">
    <property type="entry name" value="Cyt_B5-like_heme/steroid_sf"/>
</dbReference>
<sequence>MVPFLVRRRIWKWLAAWTPGERLEQQGGYTGAAATEFEEKFRELLKPDDEVQLAEKEKKAEESSIAQDIPEVVKKPLMQVPPEMFAKAQGEEGQLWLEIDNVAYDLTEFLGKHPGGDSILRKFAGKDASKAFHKAKHSMQAKMQMQMYCLGPMMK</sequence>
<keyword evidence="10" id="KW-1185">Reference proteome</keyword>
<reference evidence="8" key="2">
    <citation type="submission" date="2024-04" db="EMBL/GenBank/DDBJ databases">
        <authorList>
            <person name="Chen Y."/>
            <person name="Shah S."/>
            <person name="Dougan E. K."/>
            <person name="Thang M."/>
            <person name="Chan C."/>
        </authorList>
    </citation>
    <scope>NUCLEOTIDE SEQUENCE [LARGE SCALE GENOMIC DNA]</scope>
</reference>
<feature type="non-terminal residue" evidence="7">
    <location>
        <position position="1"/>
    </location>
</feature>
<comment type="caution">
    <text evidence="7">The sequence shown here is derived from an EMBL/GenBank/DDBJ whole genome shotgun (WGS) entry which is preliminary data.</text>
</comment>
<dbReference type="Pfam" id="PF00173">
    <property type="entry name" value="Cyt-b5"/>
    <property type="match status" value="1"/>
</dbReference>
<dbReference type="InterPro" id="IPR050668">
    <property type="entry name" value="Cytochrome_b5"/>
</dbReference>
<dbReference type="InterPro" id="IPR018506">
    <property type="entry name" value="Cyt_B5_heme-BS"/>
</dbReference>
<dbReference type="EMBL" id="CAMXCT020002626">
    <property type="protein sequence ID" value="CAL1152798.1"/>
    <property type="molecule type" value="Genomic_DNA"/>
</dbReference>
<keyword evidence="1 5" id="KW-0349">Heme</keyword>
<evidence type="ECO:0000313" key="9">
    <source>
        <dbReference type="EMBL" id="CAL4786735.1"/>
    </source>
</evidence>
<dbReference type="InterPro" id="IPR001199">
    <property type="entry name" value="Cyt_B5-like_heme/steroid-bd"/>
</dbReference>
<evidence type="ECO:0000256" key="1">
    <source>
        <dbReference type="ARBA" id="ARBA00022617"/>
    </source>
</evidence>
<dbReference type="GO" id="GO:0020037">
    <property type="term" value="F:heme binding"/>
    <property type="evidence" value="ECO:0007669"/>
    <property type="project" value="UniProtKB-UniRule"/>
</dbReference>
<proteinExistence type="inferred from homology"/>
<dbReference type="GO" id="GO:0016020">
    <property type="term" value="C:membrane"/>
    <property type="evidence" value="ECO:0007669"/>
    <property type="project" value="TreeGrafter"/>
</dbReference>